<sequence length="136" mass="15238">MVAIMGRSLLVGVLAWILGNGALRAFPSGHHQLTHIGDWLSLLLFSPVELLLSAFLFALASFLLFGLLHFHVQQYIFLRNAGGALVWMHLTLCLFTFFLLVIQFAKMPVATTFTAVLAVMYEMTRGDLLFLGKRRN</sequence>
<dbReference type="RefSeq" id="WP_310772687.1">
    <property type="nucleotide sequence ID" value="NZ_CP134050.1"/>
</dbReference>
<feature type="transmembrane region" description="Helical" evidence="1">
    <location>
        <begin position="111"/>
        <end position="131"/>
    </location>
</feature>
<keyword evidence="1" id="KW-0812">Transmembrane</keyword>
<proteinExistence type="predicted"/>
<keyword evidence="1" id="KW-1133">Transmembrane helix</keyword>
<name>A0ABY9TAU2_BREBE</name>
<evidence type="ECO:0000313" key="3">
    <source>
        <dbReference type="Proteomes" id="UP001256827"/>
    </source>
</evidence>
<evidence type="ECO:0000313" key="2">
    <source>
        <dbReference type="EMBL" id="WNC17221.1"/>
    </source>
</evidence>
<protein>
    <submittedName>
        <fullName evidence="2">Uncharacterized protein</fullName>
    </submittedName>
</protein>
<keyword evidence="1" id="KW-0472">Membrane</keyword>
<dbReference type="EMBL" id="CP134050">
    <property type="protein sequence ID" value="WNC17221.1"/>
    <property type="molecule type" value="Genomic_DNA"/>
</dbReference>
<dbReference type="Proteomes" id="UP001256827">
    <property type="component" value="Chromosome"/>
</dbReference>
<organism evidence="2 3">
    <name type="scientific">Brevibacillus brevis</name>
    <name type="common">Bacillus brevis</name>
    <dbReference type="NCBI Taxonomy" id="1393"/>
    <lineage>
        <taxon>Bacteria</taxon>
        <taxon>Bacillati</taxon>
        <taxon>Bacillota</taxon>
        <taxon>Bacilli</taxon>
        <taxon>Bacillales</taxon>
        <taxon>Paenibacillaceae</taxon>
        <taxon>Brevibacillus</taxon>
    </lineage>
</organism>
<reference evidence="2 3" key="1">
    <citation type="submission" date="2023-09" db="EMBL/GenBank/DDBJ databases">
        <title>Complete Genome and Methylome dissection of Bacillus brevis NEB573 original source of BbsI restriction endonuclease.</title>
        <authorList>
            <person name="Fomenkov A."/>
            <person name="Roberts R.D."/>
        </authorList>
    </citation>
    <scope>NUCLEOTIDE SEQUENCE [LARGE SCALE GENOMIC DNA]</scope>
    <source>
        <strain evidence="2 3">NEB573</strain>
    </source>
</reference>
<evidence type="ECO:0000256" key="1">
    <source>
        <dbReference type="SAM" id="Phobius"/>
    </source>
</evidence>
<gene>
    <name evidence="2" type="ORF">RGB73_13205</name>
</gene>
<feature type="transmembrane region" description="Helical" evidence="1">
    <location>
        <begin position="48"/>
        <end position="72"/>
    </location>
</feature>
<feature type="transmembrane region" description="Helical" evidence="1">
    <location>
        <begin position="84"/>
        <end position="105"/>
    </location>
</feature>
<keyword evidence="3" id="KW-1185">Reference proteome</keyword>
<accession>A0ABY9TAU2</accession>